<sequence length="553" mass="59741">MCDEIPRLAEARRGFSVIYRGRTLLSTRDPIGQAERAADAAHKVGRTLYFCPSPLLGYGLSRILDTMSSDSALLCVEYDQVLLELSRKEISPEILGDPRFCLIGTGDPMALCGFVRSRWGARAFRRVEVLRTGGGWQLFPQIYGNLTDSLKRSIAVDWGNAITMVKLGRRYARNMVRNLSVIPGSGTAAELDFGDAPTLVLGAGPSLDTMFRALEAEFSGAASPAVRSFRILCVDTALGALLERGIIADAVIALEAQQWNLRDFIGAAGEKIPLAMDLSALPATAGILKGGTYLFFTPWTVLRFFDRLRAAGILPPELPPLGSVGLSAAALAAKITRGPVVTAGLDFSFTLDAYHAKSTPGSLDRLRSQTRLAGLINPGPVFRKGVFTAAAKDGTAVLSDPALRSYRDLFEEEFSRENRMTDTVSGGLPLGIPAVGWDEAWKILTRGTQISAALPRTETPTAGASRGAVADFIRQELDMLRELRDILSGKAGSVPEKLGGLLDACDYLWAHFPESAGAEGKRPESTDISFLKRVRAEIDPFITLFERSLKTVS</sequence>
<reference evidence="2" key="1">
    <citation type="submission" date="2021-01" db="EMBL/GenBank/DDBJ databases">
        <title>Description of Breznakiella homolactica.</title>
        <authorList>
            <person name="Song Y."/>
            <person name="Brune A."/>
        </authorList>
    </citation>
    <scope>NUCLEOTIDE SEQUENCE</scope>
    <source>
        <strain evidence="2">RmG30</strain>
    </source>
</reference>
<proteinExistence type="predicted"/>
<evidence type="ECO:0000313" key="3">
    <source>
        <dbReference type="Proteomes" id="UP000595917"/>
    </source>
</evidence>
<dbReference type="PANTHER" id="PTHR41786">
    <property type="entry name" value="MOTILITY ACCESSORY FACTOR MAF"/>
    <property type="match status" value="1"/>
</dbReference>
<dbReference type="Proteomes" id="UP000595917">
    <property type="component" value="Chromosome"/>
</dbReference>
<evidence type="ECO:0000313" key="2">
    <source>
        <dbReference type="EMBL" id="QQO11150.1"/>
    </source>
</evidence>
<dbReference type="PANTHER" id="PTHR41786:SF1">
    <property type="entry name" value="6-HYDROXYMETHYLPTERIN DIPHOSPHOKINASE MPTE-LIKE DOMAIN-CONTAINING PROTEIN"/>
    <property type="match status" value="1"/>
</dbReference>
<dbReference type="KEGG" id="bhc:JFL75_09625"/>
<dbReference type="AlphaFoldDB" id="A0A7T8BCH8"/>
<gene>
    <name evidence="2" type="ORF">JFL75_09625</name>
</gene>
<keyword evidence="3" id="KW-1185">Reference proteome</keyword>
<dbReference type="InterPro" id="IPR002826">
    <property type="entry name" value="MptE-like"/>
</dbReference>
<dbReference type="Pfam" id="PF01973">
    <property type="entry name" value="MptE-like"/>
    <property type="match status" value="1"/>
</dbReference>
<name>A0A7T8BCH8_9SPIR</name>
<feature type="domain" description="6-hydroxymethylpterin diphosphokinase MptE-like" evidence="1">
    <location>
        <begin position="174"/>
        <end position="350"/>
    </location>
</feature>
<protein>
    <submittedName>
        <fullName evidence="2">DUF115 domain-containing protein</fullName>
    </submittedName>
</protein>
<organism evidence="2 3">
    <name type="scientific">Breznakiella homolactica</name>
    <dbReference type="NCBI Taxonomy" id="2798577"/>
    <lineage>
        <taxon>Bacteria</taxon>
        <taxon>Pseudomonadati</taxon>
        <taxon>Spirochaetota</taxon>
        <taxon>Spirochaetia</taxon>
        <taxon>Spirochaetales</taxon>
        <taxon>Breznakiellaceae</taxon>
        <taxon>Breznakiella</taxon>
    </lineage>
</organism>
<accession>A0A7T8BCH8</accession>
<dbReference type="EMBL" id="CP067089">
    <property type="protein sequence ID" value="QQO11150.1"/>
    <property type="molecule type" value="Genomic_DNA"/>
</dbReference>
<evidence type="ECO:0000259" key="1">
    <source>
        <dbReference type="Pfam" id="PF01973"/>
    </source>
</evidence>